<keyword evidence="2" id="KW-0378">Hydrolase</keyword>
<reference evidence="3" key="1">
    <citation type="submission" date="2016-10" db="EMBL/GenBank/DDBJ databases">
        <authorList>
            <person name="Varghese N."/>
            <person name="Submissions S."/>
        </authorList>
    </citation>
    <scope>NUCLEOTIDE SEQUENCE [LARGE SCALE GENOMIC DNA]</scope>
    <source>
        <strain evidence="3">DSM 44771</strain>
    </source>
</reference>
<feature type="domain" description="Peptidase M24" evidence="1">
    <location>
        <begin position="18"/>
        <end position="237"/>
    </location>
</feature>
<evidence type="ECO:0000313" key="2">
    <source>
        <dbReference type="EMBL" id="SFS81509.1"/>
    </source>
</evidence>
<dbReference type="Gene3D" id="3.90.230.10">
    <property type="entry name" value="Creatinase/methionine aminopeptidase superfamily"/>
    <property type="match status" value="1"/>
</dbReference>
<dbReference type="AlphaFoldDB" id="A0A1I6SX61"/>
<keyword evidence="2" id="KW-0645">Protease</keyword>
<dbReference type="InterPro" id="IPR001714">
    <property type="entry name" value="Pept_M24_MAP"/>
</dbReference>
<protein>
    <submittedName>
        <fullName evidence="2">Methionyl aminopeptidase</fullName>
    </submittedName>
</protein>
<dbReference type="GO" id="GO:0005829">
    <property type="term" value="C:cytosol"/>
    <property type="evidence" value="ECO:0007669"/>
    <property type="project" value="TreeGrafter"/>
</dbReference>
<keyword evidence="2" id="KW-0031">Aminopeptidase</keyword>
<dbReference type="EMBL" id="FOZX01000005">
    <property type="protein sequence ID" value="SFS81509.1"/>
    <property type="molecule type" value="Genomic_DNA"/>
</dbReference>
<dbReference type="PANTHER" id="PTHR43330">
    <property type="entry name" value="METHIONINE AMINOPEPTIDASE"/>
    <property type="match status" value="1"/>
</dbReference>
<dbReference type="STRING" id="95161.SAMN05660874_03511"/>
<dbReference type="Pfam" id="PF00557">
    <property type="entry name" value="Peptidase_M24"/>
    <property type="match status" value="1"/>
</dbReference>
<dbReference type="PRINTS" id="PR00599">
    <property type="entry name" value="MAPEPTIDASE"/>
</dbReference>
<accession>A0A1I6SX61</accession>
<evidence type="ECO:0000313" key="3">
    <source>
        <dbReference type="Proteomes" id="UP000198852"/>
    </source>
</evidence>
<proteinExistence type="predicted"/>
<keyword evidence="3" id="KW-1185">Reference proteome</keyword>
<organism evidence="2 3">
    <name type="scientific">Saccharopolyspora flava</name>
    <dbReference type="NCBI Taxonomy" id="95161"/>
    <lineage>
        <taxon>Bacteria</taxon>
        <taxon>Bacillati</taxon>
        <taxon>Actinomycetota</taxon>
        <taxon>Actinomycetes</taxon>
        <taxon>Pseudonocardiales</taxon>
        <taxon>Pseudonocardiaceae</taxon>
        <taxon>Saccharopolyspora</taxon>
    </lineage>
</organism>
<evidence type="ECO:0000259" key="1">
    <source>
        <dbReference type="Pfam" id="PF00557"/>
    </source>
</evidence>
<name>A0A1I6SX61_9PSEU</name>
<dbReference type="PANTHER" id="PTHR43330:SF27">
    <property type="entry name" value="METHIONINE AMINOPEPTIDASE"/>
    <property type="match status" value="1"/>
</dbReference>
<dbReference type="InterPro" id="IPR000994">
    <property type="entry name" value="Pept_M24"/>
</dbReference>
<dbReference type="InterPro" id="IPR036005">
    <property type="entry name" value="Creatinase/aminopeptidase-like"/>
</dbReference>
<sequence length="246" mass="25452">MHHRGMVIELRDRAEIEALAETGAVVAAVLRAVGEHAAAGVGLGELDEIAREVTARHGARPVEGRVLTTSLNDEITGGLPDSRVLADGDLLSVATTLDKQGWFARAATTLPIGTVDDGDRLLIAATRQALADGIAAAQPGARLGDVSRAIGLVARSNGYGIPPVGGHGLGRQPHQAPAVANDGHPSQGLPLRPGLVFTIEPVFTAGGHDHLDTDRSPVLRTTDESRSAHAAHTLAITRTGPRILTA</sequence>
<dbReference type="GO" id="GO:0070006">
    <property type="term" value="F:metalloaminopeptidase activity"/>
    <property type="evidence" value="ECO:0007669"/>
    <property type="project" value="TreeGrafter"/>
</dbReference>
<dbReference type="SUPFAM" id="SSF55920">
    <property type="entry name" value="Creatinase/aminopeptidase"/>
    <property type="match status" value="1"/>
</dbReference>
<gene>
    <name evidence="2" type="ORF">SAMN05660874_03511</name>
</gene>
<dbReference type="Proteomes" id="UP000198852">
    <property type="component" value="Unassembled WGS sequence"/>
</dbReference>